<reference evidence="1 2" key="1">
    <citation type="journal article" date="2023" name="Life. Sci Alliance">
        <title>Evolutionary insights into 3D genome organization and epigenetic landscape of Vigna mungo.</title>
        <authorList>
            <person name="Junaid A."/>
            <person name="Singh B."/>
            <person name="Bhatia S."/>
        </authorList>
    </citation>
    <scope>NUCLEOTIDE SEQUENCE [LARGE SCALE GENOMIC DNA]</scope>
    <source>
        <strain evidence="1">Urdbean</strain>
    </source>
</reference>
<organism evidence="1 2">
    <name type="scientific">Vigna mungo</name>
    <name type="common">Black gram</name>
    <name type="synonym">Phaseolus mungo</name>
    <dbReference type="NCBI Taxonomy" id="3915"/>
    <lineage>
        <taxon>Eukaryota</taxon>
        <taxon>Viridiplantae</taxon>
        <taxon>Streptophyta</taxon>
        <taxon>Embryophyta</taxon>
        <taxon>Tracheophyta</taxon>
        <taxon>Spermatophyta</taxon>
        <taxon>Magnoliopsida</taxon>
        <taxon>eudicotyledons</taxon>
        <taxon>Gunneridae</taxon>
        <taxon>Pentapetalae</taxon>
        <taxon>rosids</taxon>
        <taxon>fabids</taxon>
        <taxon>Fabales</taxon>
        <taxon>Fabaceae</taxon>
        <taxon>Papilionoideae</taxon>
        <taxon>50 kb inversion clade</taxon>
        <taxon>NPAAA clade</taxon>
        <taxon>indigoferoid/millettioid clade</taxon>
        <taxon>Phaseoleae</taxon>
        <taxon>Vigna</taxon>
    </lineage>
</organism>
<gene>
    <name evidence="1" type="ORF">V8G54_027815</name>
</gene>
<dbReference type="InterPro" id="IPR053134">
    <property type="entry name" value="RNA-dir_DNA_polymerase"/>
</dbReference>
<name>A0AAQ3MQB2_VIGMU</name>
<dbReference type="SUPFAM" id="SSF56672">
    <property type="entry name" value="DNA/RNA polymerases"/>
    <property type="match status" value="1"/>
</dbReference>
<dbReference type="InterPro" id="IPR043502">
    <property type="entry name" value="DNA/RNA_pol_sf"/>
</dbReference>
<dbReference type="PANTHER" id="PTHR24559:SF450">
    <property type="entry name" value="RNA-DIRECTED DNA POLYMERASE HOMOLOG"/>
    <property type="match status" value="1"/>
</dbReference>
<dbReference type="Gene3D" id="3.10.10.10">
    <property type="entry name" value="HIV Type 1 Reverse Transcriptase, subunit A, domain 1"/>
    <property type="match status" value="1"/>
</dbReference>
<sequence>MEVAELGLEQRSILNHLLQHFKDVFEEPKGLPPRRVKEQKIHLKPGQEPINVRPYRYAYHQKNEIERQVQELMKMGHIRHSQSAYSSPVILVKKKNNKWRMWC</sequence>
<dbReference type="PANTHER" id="PTHR24559">
    <property type="entry name" value="TRANSPOSON TY3-I GAG-POL POLYPROTEIN"/>
    <property type="match status" value="1"/>
</dbReference>
<keyword evidence="2" id="KW-1185">Reference proteome</keyword>
<dbReference type="EMBL" id="CP144692">
    <property type="protein sequence ID" value="WVY95664.1"/>
    <property type="molecule type" value="Genomic_DNA"/>
</dbReference>
<evidence type="ECO:0000313" key="1">
    <source>
        <dbReference type="EMBL" id="WVY95664.1"/>
    </source>
</evidence>
<dbReference type="AlphaFoldDB" id="A0AAQ3MQB2"/>
<proteinExistence type="predicted"/>
<evidence type="ECO:0000313" key="2">
    <source>
        <dbReference type="Proteomes" id="UP001374535"/>
    </source>
</evidence>
<dbReference type="Proteomes" id="UP001374535">
    <property type="component" value="Chromosome 9"/>
</dbReference>
<protein>
    <submittedName>
        <fullName evidence="1">Uncharacterized protein</fullName>
    </submittedName>
</protein>
<accession>A0AAQ3MQB2</accession>